<dbReference type="PANTHER" id="PTHR23416:SF23">
    <property type="entry name" value="ACETYLTRANSFERASE C18B11.09C-RELATED"/>
    <property type="match status" value="1"/>
</dbReference>
<comment type="caution">
    <text evidence="3">The sequence shown here is derived from an EMBL/GenBank/DDBJ whole genome shotgun (WGS) entry which is preliminary data.</text>
</comment>
<dbReference type="EMBL" id="PTRA01000001">
    <property type="protein sequence ID" value="PQA60948.1"/>
    <property type="molecule type" value="Genomic_DNA"/>
</dbReference>
<dbReference type="Gene3D" id="2.160.10.10">
    <property type="entry name" value="Hexapeptide repeat proteins"/>
    <property type="match status" value="1"/>
</dbReference>
<dbReference type="OrthoDB" id="755870at2"/>
<evidence type="ECO:0000256" key="1">
    <source>
        <dbReference type="ARBA" id="ARBA00007274"/>
    </source>
</evidence>
<dbReference type="GO" id="GO:0005829">
    <property type="term" value="C:cytosol"/>
    <property type="evidence" value="ECO:0007669"/>
    <property type="project" value="TreeGrafter"/>
</dbReference>
<dbReference type="Proteomes" id="UP000239590">
    <property type="component" value="Unassembled WGS sequence"/>
</dbReference>
<dbReference type="InterPro" id="IPR011004">
    <property type="entry name" value="Trimer_LpxA-like_sf"/>
</dbReference>
<comment type="similarity">
    <text evidence="1">Belongs to the transferase hexapeptide repeat family.</text>
</comment>
<keyword evidence="4" id="KW-1185">Reference proteome</keyword>
<organism evidence="3 4">
    <name type="scientific">Siphonobacter curvatus</name>
    <dbReference type="NCBI Taxonomy" id="2094562"/>
    <lineage>
        <taxon>Bacteria</taxon>
        <taxon>Pseudomonadati</taxon>
        <taxon>Bacteroidota</taxon>
        <taxon>Cytophagia</taxon>
        <taxon>Cytophagales</taxon>
        <taxon>Cytophagaceae</taxon>
        <taxon>Siphonobacter</taxon>
    </lineage>
</organism>
<evidence type="ECO:0000313" key="4">
    <source>
        <dbReference type="Proteomes" id="UP000239590"/>
    </source>
</evidence>
<dbReference type="AlphaFoldDB" id="A0A2S7ITJ3"/>
<proteinExistence type="inferred from homology"/>
<dbReference type="Pfam" id="PF00132">
    <property type="entry name" value="Hexapep"/>
    <property type="match status" value="1"/>
</dbReference>
<dbReference type="GO" id="GO:0008374">
    <property type="term" value="F:O-acyltransferase activity"/>
    <property type="evidence" value="ECO:0007669"/>
    <property type="project" value="TreeGrafter"/>
</dbReference>
<reference evidence="4" key="1">
    <citation type="submission" date="2018-02" db="EMBL/GenBank/DDBJ databases">
        <title>Genome sequencing of Solimonas sp. HR-BB.</title>
        <authorList>
            <person name="Lee Y."/>
            <person name="Jeon C.O."/>
        </authorList>
    </citation>
    <scope>NUCLEOTIDE SEQUENCE [LARGE SCALE GENOMIC DNA]</scope>
    <source>
        <strain evidence="4">HR-U</strain>
    </source>
</reference>
<dbReference type="PANTHER" id="PTHR23416">
    <property type="entry name" value="SIALIC ACID SYNTHASE-RELATED"/>
    <property type="match status" value="1"/>
</dbReference>
<evidence type="ECO:0000313" key="3">
    <source>
        <dbReference type="EMBL" id="PQA60948.1"/>
    </source>
</evidence>
<keyword evidence="2 3" id="KW-0808">Transferase</keyword>
<dbReference type="InterPro" id="IPR001451">
    <property type="entry name" value="Hexapep"/>
</dbReference>
<protein>
    <submittedName>
        <fullName evidence="3">Acetyltransferase</fullName>
    </submittedName>
</protein>
<gene>
    <name evidence="3" type="ORF">C5O19_01145</name>
</gene>
<evidence type="ECO:0000256" key="2">
    <source>
        <dbReference type="ARBA" id="ARBA00022679"/>
    </source>
</evidence>
<name>A0A2S7ITJ3_9BACT</name>
<dbReference type="SUPFAM" id="SSF51161">
    <property type="entry name" value="Trimeric LpxA-like enzymes"/>
    <property type="match status" value="1"/>
</dbReference>
<dbReference type="InterPro" id="IPR051159">
    <property type="entry name" value="Hexapeptide_acetyltransf"/>
</dbReference>
<sequence>MLRLFKAKIANKVGIYRGFEVRHPWKLKIGEGSIIGHKALLDCRRGLEIGSNVNISNEVMIWTLHHDYNDPAFAGVGDKVVIEDYAWICSRAIILPGVKIGYGAVVAAGAVVVKDIPPMTVVGGIPAKKIADRNINLNYSINQYILPII</sequence>
<accession>A0A2S7ITJ3</accession>